<accession>A0ABD2AMZ1</accession>
<gene>
    <name evidence="2" type="ORF">V1477_020813</name>
</gene>
<reference evidence="2 3" key="1">
    <citation type="journal article" date="2024" name="Ann. Entomol. Soc. Am.">
        <title>Genomic analyses of the southern and eastern yellowjacket wasps (Hymenoptera: Vespidae) reveal evolutionary signatures of social life.</title>
        <authorList>
            <person name="Catto M.A."/>
            <person name="Caine P.B."/>
            <person name="Orr S.E."/>
            <person name="Hunt B.G."/>
            <person name="Goodisman M.A.D."/>
        </authorList>
    </citation>
    <scope>NUCLEOTIDE SEQUENCE [LARGE SCALE GENOMIC DNA]</scope>
    <source>
        <strain evidence="2">232</strain>
        <tissue evidence="2">Head and thorax</tissue>
    </source>
</reference>
<proteinExistence type="predicted"/>
<protein>
    <submittedName>
        <fullName evidence="2">Uncharacterized protein</fullName>
    </submittedName>
</protein>
<comment type="caution">
    <text evidence="2">The sequence shown here is derived from an EMBL/GenBank/DDBJ whole genome shotgun (WGS) entry which is preliminary data.</text>
</comment>
<name>A0ABD2AMZ1_VESMC</name>
<feature type="compositionally biased region" description="Basic residues" evidence="1">
    <location>
        <begin position="25"/>
        <end position="40"/>
    </location>
</feature>
<evidence type="ECO:0000256" key="1">
    <source>
        <dbReference type="SAM" id="MobiDB-lite"/>
    </source>
</evidence>
<feature type="compositionally biased region" description="Polar residues" evidence="1">
    <location>
        <begin position="1"/>
        <end position="10"/>
    </location>
</feature>
<organism evidence="2 3">
    <name type="scientific">Vespula maculifrons</name>
    <name type="common">Eastern yellow jacket</name>
    <name type="synonym">Wasp</name>
    <dbReference type="NCBI Taxonomy" id="7453"/>
    <lineage>
        <taxon>Eukaryota</taxon>
        <taxon>Metazoa</taxon>
        <taxon>Ecdysozoa</taxon>
        <taxon>Arthropoda</taxon>
        <taxon>Hexapoda</taxon>
        <taxon>Insecta</taxon>
        <taxon>Pterygota</taxon>
        <taxon>Neoptera</taxon>
        <taxon>Endopterygota</taxon>
        <taxon>Hymenoptera</taxon>
        <taxon>Apocrita</taxon>
        <taxon>Aculeata</taxon>
        <taxon>Vespoidea</taxon>
        <taxon>Vespidae</taxon>
        <taxon>Vespinae</taxon>
        <taxon>Vespula</taxon>
    </lineage>
</organism>
<dbReference type="EMBL" id="JAYRBN010000116">
    <property type="protein sequence ID" value="KAL2721993.1"/>
    <property type="molecule type" value="Genomic_DNA"/>
</dbReference>
<sequence>MEPLTNSTRNLACAAPSVDKLKKATEKKKKQNISRRRTRIPTRFSSNLREDLRNANESARRSSPRTCHGVPEICRYLSGTKTGIGASDR</sequence>
<keyword evidence="3" id="KW-1185">Reference proteome</keyword>
<evidence type="ECO:0000313" key="3">
    <source>
        <dbReference type="Proteomes" id="UP001607303"/>
    </source>
</evidence>
<evidence type="ECO:0000313" key="2">
    <source>
        <dbReference type="EMBL" id="KAL2721993.1"/>
    </source>
</evidence>
<dbReference type="AlphaFoldDB" id="A0ABD2AMZ1"/>
<feature type="region of interest" description="Disordered" evidence="1">
    <location>
        <begin position="1"/>
        <end position="45"/>
    </location>
</feature>
<dbReference type="Proteomes" id="UP001607303">
    <property type="component" value="Unassembled WGS sequence"/>
</dbReference>